<evidence type="ECO:0000259" key="1">
    <source>
        <dbReference type="Pfam" id="PF20179"/>
    </source>
</evidence>
<sequence>MALTPTATGTLVRGLYHEYAVSGAWVTPAVVVALNAGLCAYPEWLPTLQLVASRRLTLVATDYIQYSVELPRIKFPMLGVAGTWSAAELNPFRQPAARCGHNSDLFPNYSNGFRVVFRGGG</sequence>
<accession>A0A1X6P529</accession>
<evidence type="ECO:0000313" key="2">
    <source>
        <dbReference type="EMBL" id="OSX75743.1"/>
    </source>
</evidence>
<proteinExistence type="predicted"/>
<protein>
    <recommendedName>
        <fullName evidence="1">Mitochondrial splicing suppressor 51-like C-terminal domain-containing protein</fullName>
    </recommendedName>
</protein>
<dbReference type="Pfam" id="PF20179">
    <property type="entry name" value="MSS51_C"/>
    <property type="match status" value="1"/>
</dbReference>
<dbReference type="EMBL" id="KV918892">
    <property type="protein sequence ID" value="OSX75743.1"/>
    <property type="molecule type" value="Genomic_DNA"/>
</dbReference>
<reference evidence="2 3" key="1">
    <citation type="submission" date="2017-03" db="EMBL/GenBank/DDBJ databases">
        <title>WGS assembly of Porphyra umbilicalis.</title>
        <authorList>
            <person name="Brawley S.H."/>
            <person name="Blouin N.A."/>
            <person name="Ficko-Blean E."/>
            <person name="Wheeler G.L."/>
            <person name="Lohr M."/>
            <person name="Goodson H.V."/>
            <person name="Jenkins J.W."/>
            <person name="Blaby-Haas C.E."/>
            <person name="Helliwell K.E."/>
            <person name="Chan C."/>
            <person name="Marriage T."/>
            <person name="Bhattacharya D."/>
            <person name="Klein A.S."/>
            <person name="Badis Y."/>
            <person name="Brodie J."/>
            <person name="Cao Y."/>
            <person name="Collen J."/>
            <person name="Dittami S.M."/>
            <person name="Gachon C.M."/>
            <person name="Green B.R."/>
            <person name="Karpowicz S."/>
            <person name="Kim J.W."/>
            <person name="Kudahl U."/>
            <person name="Lin S."/>
            <person name="Michel G."/>
            <person name="Mittag M."/>
            <person name="Olson B.J."/>
            <person name="Pangilinan J."/>
            <person name="Peng Y."/>
            <person name="Qiu H."/>
            <person name="Shu S."/>
            <person name="Singer J.T."/>
            <person name="Smith A.G."/>
            <person name="Sprecher B.N."/>
            <person name="Wagner V."/>
            <person name="Wang W."/>
            <person name="Wang Z.-Y."/>
            <person name="Yan J."/>
            <person name="Yarish C."/>
            <person name="Zoeuner-Riek S."/>
            <person name="Zhuang Y."/>
            <person name="Zou Y."/>
            <person name="Lindquist E.A."/>
            <person name="Grimwood J."/>
            <person name="Barry K."/>
            <person name="Rokhsar D.S."/>
            <person name="Schmutz J."/>
            <person name="Stiller J.W."/>
            <person name="Grossman A.R."/>
            <person name="Prochnik S.E."/>
        </authorList>
    </citation>
    <scope>NUCLEOTIDE SEQUENCE [LARGE SCALE GENOMIC DNA]</scope>
    <source>
        <strain evidence="2">4086291</strain>
    </source>
</reference>
<evidence type="ECO:0000313" key="3">
    <source>
        <dbReference type="Proteomes" id="UP000218209"/>
    </source>
</evidence>
<dbReference type="InterPro" id="IPR046824">
    <property type="entry name" value="Mss51-like_C"/>
</dbReference>
<gene>
    <name evidence="2" type="ORF">BU14_0223s0016</name>
</gene>
<dbReference type="OrthoDB" id="5282002at2759"/>
<dbReference type="PANTHER" id="PTHR47570:SF1">
    <property type="entry name" value="ZINC ION BINDING PROTEIN"/>
    <property type="match status" value="1"/>
</dbReference>
<organism evidence="2 3">
    <name type="scientific">Porphyra umbilicalis</name>
    <name type="common">Purple laver</name>
    <name type="synonym">Red alga</name>
    <dbReference type="NCBI Taxonomy" id="2786"/>
    <lineage>
        <taxon>Eukaryota</taxon>
        <taxon>Rhodophyta</taxon>
        <taxon>Bangiophyceae</taxon>
        <taxon>Bangiales</taxon>
        <taxon>Bangiaceae</taxon>
        <taxon>Porphyra</taxon>
    </lineage>
</organism>
<dbReference type="AlphaFoldDB" id="A0A1X6P529"/>
<name>A0A1X6P529_PORUM</name>
<feature type="domain" description="Mitochondrial splicing suppressor 51-like C-terminal" evidence="1">
    <location>
        <begin position="11"/>
        <end position="97"/>
    </location>
</feature>
<dbReference type="PANTHER" id="PTHR47570">
    <property type="entry name" value="ZINC ION BINDING PROTEIN"/>
    <property type="match status" value="1"/>
</dbReference>
<dbReference type="Proteomes" id="UP000218209">
    <property type="component" value="Unassembled WGS sequence"/>
</dbReference>
<keyword evidence="3" id="KW-1185">Reference proteome</keyword>